<evidence type="ECO:0000313" key="13">
    <source>
        <dbReference type="EMBL" id="KAH0570292.1"/>
    </source>
</evidence>
<keyword evidence="7" id="KW-0539">Nucleus</keyword>
<dbReference type="Gene3D" id="3.40.50.11040">
    <property type="match status" value="1"/>
</dbReference>
<comment type="subcellular location">
    <subcellularLocation>
        <location evidence="1">Nucleus</location>
        <location evidence="1">Nucleolus</location>
    </subcellularLocation>
</comment>
<evidence type="ECO:0000256" key="3">
    <source>
        <dbReference type="ARBA" id="ARBA00022679"/>
    </source>
</evidence>
<dbReference type="Gene3D" id="3.40.630.30">
    <property type="match status" value="1"/>
</dbReference>
<evidence type="ECO:0000259" key="12">
    <source>
        <dbReference type="Pfam" id="PF13725"/>
    </source>
</evidence>
<evidence type="ECO:0000256" key="6">
    <source>
        <dbReference type="ARBA" id="ARBA00022840"/>
    </source>
</evidence>
<dbReference type="GO" id="GO:0008033">
    <property type="term" value="P:tRNA processing"/>
    <property type="evidence" value="ECO:0007669"/>
    <property type="project" value="UniProtKB-KW"/>
</dbReference>
<protein>
    <submittedName>
        <fullName evidence="13">N-acetyltransferase-like protein</fullName>
    </submittedName>
</protein>
<evidence type="ECO:0000259" key="9">
    <source>
        <dbReference type="Pfam" id="PF05127"/>
    </source>
</evidence>
<dbReference type="Proteomes" id="UP000018208">
    <property type="component" value="Unassembled WGS sequence"/>
</dbReference>
<dbReference type="GO" id="GO:1990883">
    <property type="term" value="F:18S rRNA cytidine N-acetyltransferase activity"/>
    <property type="evidence" value="ECO:0007669"/>
    <property type="project" value="TreeGrafter"/>
</dbReference>
<dbReference type="PANTHER" id="PTHR10925:SF5">
    <property type="entry name" value="RNA CYTIDINE ACETYLTRANSFERASE"/>
    <property type="match status" value="1"/>
</dbReference>
<dbReference type="EMBL" id="AUWU02000008">
    <property type="protein sequence ID" value="KAH0570292.1"/>
    <property type="molecule type" value="Genomic_DNA"/>
</dbReference>
<dbReference type="InterPro" id="IPR007807">
    <property type="entry name" value="TcmA/NAT10_helicase"/>
</dbReference>
<keyword evidence="2" id="KW-0698">rRNA processing</keyword>
<dbReference type="Pfam" id="PF08351">
    <property type="entry name" value="TmcA_N"/>
    <property type="match status" value="1"/>
</dbReference>
<evidence type="ECO:0000313" key="14">
    <source>
        <dbReference type="Proteomes" id="UP000018208"/>
    </source>
</evidence>
<evidence type="ECO:0000256" key="4">
    <source>
        <dbReference type="ARBA" id="ARBA00022694"/>
    </source>
</evidence>
<dbReference type="GO" id="GO:0005524">
    <property type="term" value="F:ATP binding"/>
    <property type="evidence" value="ECO:0007669"/>
    <property type="project" value="UniProtKB-KW"/>
</dbReference>
<accession>A0A9P8RVA8</accession>
<evidence type="ECO:0000256" key="8">
    <source>
        <dbReference type="ARBA" id="ARBA00023315"/>
    </source>
</evidence>
<dbReference type="Pfam" id="PF05127">
    <property type="entry name" value="NAT10_TcmA_helicase"/>
    <property type="match status" value="1"/>
</dbReference>
<dbReference type="Pfam" id="PF13725">
    <property type="entry name" value="tRNA_bind_2"/>
    <property type="match status" value="1"/>
</dbReference>
<evidence type="ECO:0000256" key="5">
    <source>
        <dbReference type="ARBA" id="ARBA00022741"/>
    </source>
</evidence>
<keyword evidence="3" id="KW-0808">Transferase</keyword>
<feature type="domain" description="TmcA/NAT10 N-terminal" evidence="10">
    <location>
        <begin position="7"/>
        <end position="187"/>
    </location>
</feature>
<evidence type="ECO:0000256" key="7">
    <source>
        <dbReference type="ARBA" id="ARBA00023242"/>
    </source>
</evidence>
<feature type="domain" description="Possible tRNA binding" evidence="12">
    <location>
        <begin position="805"/>
        <end position="940"/>
    </location>
</feature>
<keyword evidence="8" id="KW-0012">Acyltransferase</keyword>
<proteinExistence type="predicted"/>
<name>A0A9P8RVA8_9EUKA</name>
<dbReference type="RefSeq" id="XP_067761065.1">
    <property type="nucleotide sequence ID" value="XM_067912043.1"/>
</dbReference>
<dbReference type="Pfam" id="PF13718">
    <property type="entry name" value="GNAT_acetyltr_2"/>
    <property type="match status" value="1"/>
</dbReference>
<dbReference type="KEGG" id="ssao:94302290"/>
<gene>
    <name evidence="13" type="ORF">SS50377_28267</name>
</gene>
<dbReference type="InterPro" id="IPR013562">
    <property type="entry name" value="TmcA/NAT10_N"/>
</dbReference>
<feature type="domain" description="N-acetyltransferase" evidence="11">
    <location>
        <begin position="586"/>
        <end position="795"/>
    </location>
</feature>
<sequence>MKKRLDDRIIHLVNSGIQQNYRSLFVLLGLQVEINLSTLIQIYAQKCMHVPKLLWCYDDKPKFQKTKKQQKQQENSNFMEQQQIRYINYRDSDQVLGQTYSVLILQDFQSLTPNTLAKCVETVRGGGMIILLITSVQNLKDLSEAKMDVHKRYITKSQMFNSSQCVNRFTERFLKILETCDRFLALDQSLDVLEISDHIKEMKNMIGIKNYQVTNSVDKEELLALRQQAIDSGDPIKSTLSKVACTVDQCQILINLLDVFQVQKQGVIVNAKEFSESNSPVTSDSEDVIQQTKKLSKDEKAFDKKLNKLQKHNKKGYNQLMNELNLNKQPILQEQTTNAFPSQKTIFIKAARGRGKSALIGLSLGAAISQQATNILVFAPNASNVQTLFEFAIKSIAALGYQEHVDYKTQKTSSLELAEIVGIDIFKTHKQTIRYIDPENVAMGGNGILSLADLIIVDEAAAMPVDVMNEILKAESFVIVSSTVHGYEGSGRALTLKVLQNVQQRKSKGFQLIQYDLTTPIRYNSGDRIEQWLYDLLLLDCEKSLDNHLKSQKPSFAPVEQTTLFQLSRDTLFSGEAQSENYLKLIWSIFVTSHYKNQPNDIQLLSDSPSSRLFVLLAPITDPTQLPLPICVIHASIEGDLPLIAVEKSLNKQLREDGNMVPWLLSQQFQQPSLSSKTTIRIVRIATNPFFMQRGYGQQAVQQLQKLYSNQISISKLSERVDRDMQNHKIGSSLPPLLLKLDQVSVEKIDYLSVAFGLSSSLFIFYRKLNFLPFYLKASKSHETGENSILMINNFNQIQIFTPLNLDFTKRFFRLSSNLFKEIPCDLCFRIISSCNFEKQQFDFSRLSGTDFSRIQAFVERKIEFNAIFDLSDELAQQVFLNGNSEILTTVQQRIFCAICIQKKTFLSVSKEISLPRDQIQAIFCKAIEGVYNELRKAEDVGVSGDKVKTDEM</sequence>
<dbReference type="InterPro" id="IPR027992">
    <property type="entry name" value="tRNA_bind_dom"/>
</dbReference>
<dbReference type="InterPro" id="IPR027417">
    <property type="entry name" value="P-loop_NTPase"/>
</dbReference>
<reference evidence="13 14" key="1">
    <citation type="journal article" date="2014" name="PLoS Genet.">
        <title>The Genome of Spironucleus salmonicida Highlights a Fish Pathogen Adapted to Fluctuating Environments.</title>
        <authorList>
            <person name="Xu F."/>
            <person name="Jerlstrom-Hultqvist J."/>
            <person name="Einarsson E."/>
            <person name="Astvaldsson A."/>
            <person name="Svard S.G."/>
            <person name="Andersson J.O."/>
        </authorList>
    </citation>
    <scope>NUCLEOTIDE SEQUENCE [LARGE SCALE GENOMIC DNA]</scope>
    <source>
        <strain evidence="13 14">ATCC 50377</strain>
    </source>
</reference>
<dbReference type="OrthoDB" id="10067491at2759"/>
<dbReference type="PANTHER" id="PTHR10925">
    <property type="entry name" value="N-ACETYLTRANSFERASE 10"/>
    <property type="match status" value="1"/>
</dbReference>
<evidence type="ECO:0000256" key="2">
    <source>
        <dbReference type="ARBA" id="ARBA00022552"/>
    </source>
</evidence>
<evidence type="ECO:0000259" key="10">
    <source>
        <dbReference type="Pfam" id="PF08351"/>
    </source>
</evidence>
<dbReference type="GO" id="GO:0005730">
    <property type="term" value="C:nucleolus"/>
    <property type="evidence" value="ECO:0007669"/>
    <property type="project" value="UniProtKB-SubCell"/>
</dbReference>
<feature type="domain" description="TcmA/NAT10 helicase" evidence="9">
    <location>
        <begin position="348"/>
        <end position="540"/>
    </location>
</feature>
<dbReference type="AlphaFoldDB" id="A0A9P8RVA8"/>
<dbReference type="GO" id="GO:1904812">
    <property type="term" value="P:rRNA acetylation involved in maturation of SSU-rRNA"/>
    <property type="evidence" value="ECO:0007669"/>
    <property type="project" value="TreeGrafter"/>
</dbReference>
<dbReference type="SUPFAM" id="SSF52540">
    <property type="entry name" value="P-loop containing nucleoside triphosphate hydrolases"/>
    <property type="match status" value="1"/>
</dbReference>
<evidence type="ECO:0000259" key="11">
    <source>
        <dbReference type="Pfam" id="PF13718"/>
    </source>
</evidence>
<organism evidence="13 14">
    <name type="scientific">Spironucleus salmonicida</name>
    <dbReference type="NCBI Taxonomy" id="348837"/>
    <lineage>
        <taxon>Eukaryota</taxon>
        <taxon>Metamonada</taxon>
        <taxon>Diplomonadida</taxon>
        <taxon>Hexamitidae</taxon>
        <taxon>Hexamitinae</taxon>
        <taxon>Spironucleus</taxon>
    </lineage>
</organism>
<keyword evidence="4" id="KW-0819">tRNA processing</keyword>
<dbReference type="GO" id="GO:0000049">
    <property type="term" value="F:tRNA binding"/>
    <property type="evidence" value="ECO:0007669"/>
    <property type="project" value="TreeGrafter"/>
</dbReference>
<comment type="caution">
    <text evidence="13">The sequence shown here is derived from an EMBL/GenBank/DDBJ whole genome shotgun (WGS) entry which is preliminary data.</text>
</comment>
<keyword evidence="5" id="KW-0547">Nucleotide-binding</keyword>
<keyword evidence="6" id="KW-0067">ATP-binding</keyword>
<dbReference type="InterPro" id="IPR000182">
    <property type="entry name" value="GNAT_dom"/>
</dbReference>
<dbReference type="InterPro" id="IPR032672">
    <property type="entry name" value="TmcA/NAT10/Kre33"/>
</dbReference>
<dbReference type="GeneID" id="94302290"/>
<dbReference type="GO" id="GO:0030686">
    <property type="term" value="C:90S preribosome"/>
    <property type="evidence" value="ECO:0007669"/>
    <property type="project" value="TreeGrafter"/>
</dbReference>
<dbReference type="Gene3D" id="3.40.50.300">
    <property type="entry name" value="P-loop containing nucleotide triphosphate hydrolases"/>
    <property type="match status" value="1"/>
</dbReference>
<evidence type="ECO:0000256" key="1">
    <source>
        <dbReference type="ARBA" id="ARBA00004604"/>
    </source>
</evidence>
<keyword evidence="14" id="KW-1185">Reference proteome</keyword>